<dbReference type="EMBL" id="KP635441">
    <property type="protein sequence ID" value="AKM99594.1"/>
    <property type="molecule type" value="Genomic_DNA"/>
</dbReference>
<geneLocation type="mitochondrion" evidence="1"/>
<dbReference type="AlphaFoldDB" id="A0A1P7YWA0"/>
<name>A0A1P7YWA0_9EUPU</name>
<sequence length="72" mass="7945">MLAISRTAKVIGRIKTLIVSMMTNNGIKMTGVPEGAKWAMVFLMLFVALDKINISHKENDSETANQIEVLNP</sequence>
<protein>
    <submittedName>
        <fullName evidence="1">ATP synthase F0 subunit 6</fullName>
    </submittedName>
</protein>
<gene>
    <name evidence="1" type="primary">ATP6</name>
</gene>
<keyword evidence="1" id="KW-0496">Mitochondrion</keyword>
<evidence type="ECO:0000313" key="1">
    <source>
        <dbReference type="EMBL" id="AKM99594.1"/>
    </source>
</evidence>
<accession>A0A1P7YWA0</accession>
<organism evidence="1">
    <name type="scientific">Eleutherocaulis alte</name>
    <dbReference type="NCBI Taxonomy" id="74076"/>
    <lineage>
        <taxon>Eukaryota</taxon>
        <taxon>Metazoa</taxon>
        <taxon>Spiralia</taxon>
        <taxon>Lophotrochozoa</taxon>
        <taxon>Mollusca</taxon>
        <taxon>Gastropoda</taxon>
        <taxon>Heterobranchia</taxon>
        <taxon>Euthyneura</taxon>
        <taxon>Panpulmonata</taxon>
        <taxon>Eupulmonata</taxon>
        <taxon>Systellommatophora</taxon>
        <taxon>Veronicelloidea</taxon>
        <taxon>Veronicellidae</taxon>
        <taxon>Eleutherocaulis</taxon>
    </lineage>
</organism>
<proteinExistence type="predicted"/>
<reference evidence="1" key="1">
    <citation type="submission" date="2015-01" db="EMBL/GenBank/DDBJ databases">
        <title>Complete mitochondrial genome of Vaginulus alte (Gastropoda: Pulmonata: Systellommatophora: Veronicellidae).</title>
        <authorList>
            <person name="Liu C."/>
            <person name="Shen H.D."/>
        </authorList>
    </citation>
    <scope>NUCLEOTIDE SEQUENCE</scope>
</reference>